<dbReference type="GO" id="GO:0003676">
    <property type="term" value="F:nucleic acid binding"/>
    <property type="evidence" value="ECO:0007669"/>
    <property type="project" value="InterPro"/>
</dbReference>
<comment type="caution">
    <text evidence="2">The sequence shown here is derived from an EMBL/GenBank/DDBJ whole genome shotgun (WGS) entry which is preliminary data.</text>
</comment>
<feature type="domain" description="Card1 endonuclease" evidence="1">
    <location>
        <begin position="256"/>
        <end position="366"/>
    </location>
</feature>
<protein>
    <recommendedName>
        <fullName evidence="1">Card1 endonuclease domain-containing protein</fullName>
    </recommendedName>
</protein>
<evidence type="ECO:0000313" key="3">
    <source>
        <dbReference type="Proteomes" id="UP000027946"/>
    </source>
</evidence>
<dbReference type="EMBL" id="JJMM01000002">
    <property type="protein sequence ID" value="KDR96599.1"/>
    <property type="molecule type" value="Genomic_DNA"/>
</dbReference>
<reference evidence="2 3" key="1">
    <citation type="submission" date="2014-03" db="EMBL/GenBank/DDBJ databases">
        <title>Genome sequence of Clostridium litorale W6, DSM 5388.</title>
        <authorList>
            <person name="Poehlein A."/>
            <person name="Jagirdar A."/>
            <person name="Khonsari B."/>
            <person name="Chibani C.M."/>
            <person name="Gutierrez Gutierrez D.A."/>
            <person name="Davydova E."/>
            <person name="Alghaithi H.S."/>
            <person name="Nair K.P."/>
            <person name="Dhamotharan K."/>
            <person name="Chandran L."/>
            <person name="G W."/>
            <person name="Daniel R."/>
        </authorList>
    </citation>
    <scope>NUCLEOTIDE SEQUENCE [LARGE SCALE GENOMIC DNA]</scope>
    <source>
        <strain evidence="2 3">W6</strain>
    </source>
</reference>
<proteinExistence type="predicted"/>
<evidence type="ECO:0000313" key="2">
    <source>
        <dbReference type="EMBL" id="KDR96599.1"/>
    </source>
</evidence>
<dbReference type="eggNOG" id="ENOG5032W1C">
    <property type="taxonomic scope" value="Bacteria"/>
</dbReference>
<dbReference type="AlphaFoldDB" id="A0A069RHX8"/>
<accession>A0A069RHX8</accession>
<keyword evidence="3" id="KW-1185">Reference proteome</keyword>
<dbReference type="InterPro" id="IPR011856">
    <property type="entry name" value="tRNA_endonuc-like_dom_sf"/>
</dbReference>
<dbReference type="InterPro" id="IPR011335">
    <property type="entry name" value="Restrct_endonuc-II-like"/>
</dbReference>
<gene>
    <name evidence="2" type="ORF">CLIT_2c02050</name>
</gene>
<dbReference type="Gene3D" id="3.40.1350.10">
    <property type="match status" value="1"/>
</dbReference>
<name>A0A069RHX8_PEPLI</name>
<dbReference type="InterPro" id="IPR015093">
    <property type="entry name" value="Card1_endonucl_dom"/>
</dbReference>
<dbReference type="RefSeq" id="WP_038261088.1">
    <property type="nucleotide sequence ID" value="NZ_JJMM01000002.1"/>
</dbReference>
<dbReference type="SUPFAM" id="SSF52980">
    <property type="entry name" value="Restriction endonuclease-like"/>
    <property type="match status" value="1"/>
</dbReference>
<organism evidence="2 3">
    <name type="scientific">Peptoclostridium litorale DSM 5388</name>
    <dbReference type="NCBI Taxonomy" id="1121324"/>
    <lineage>
        <taxon>Bacteria</taxon>
        <taxon>Bacillati</taxon>
        <taxon>Bacillota</taxon>
        <taxon>Clostridia</taxon>
        <taxon>Peptostreptococcales</taxon>
        <taxon>Peptoclostridiaceae</taxon>
        <taxon>Peptoclostridium</taxon>
    </lineage>
</organism>
<dbReference type="Proteomes" id="UP000027946">
    <property type="component" value="Unassembled WGS sequence"/>
</dbReference>
<dbReference type="Pfam" id="PF09002">
    <property type="entry name" value="Card1_endonuc"/>
    <property type="match status" value="1"/>
</dbReference>
<dbReference type="Gene3D" id="3.40.50.10770">
    <property type="entry name" value="Hypothetical protein VC1899 like domain (Restriction endonuclease-like)"/>
    <property type="match status" value="1"/>
</dbReference>
<evidence type="ECO:0000259" key="1">
    <source>
        <dbReference type="Pfam" id="PF09002"/>
    </source>
</evidence>
<sequence length="387" mass="44662">MSVIVGLVNRRHISLLVAIKKLKPRGVYLIHSGKEYDKDDLSDIREFLNDMYPDIFVEDRRVNCYSCNEVTSTLEQIAAREKEDLVLDLSNGHPVAMAFLREASHNKYPVFIFSERDNRAVIIEKGECRDLQLKEVSFEVEDFIESGGGAVYHKSTETFDRAEIEDILSWQIGNYSKWLKINRIIKERAIFKTFGESEQETRVLADMKNIKPKDKSLILEYIYALHRFKLIKMDKHNKNNYFLNFKSMAFKHYAMTYGTWLEALAYSVIKHLDIMDDVESGVTLFWDKSDTSIVNEIDVMAVYKGRLVAVSCKDSSRYDEDTLRELEMEAATLGGSSAIKILVTTSLPSKKTIEERAAQMDIRLIIFKGDLNEFCKEFKSVFIQSQA</sequence>